<reference evidence="1" key="1">
    <citation type="submission" date="2023-07" db="EMBL/GenBank/DDBJ databases">
        <title>draft genome sequence of fig (Ficus carica).</title>
        <authorList>
            <person name="Takahashi T."/>
            <person name="Nishimura K."/>
        </authorList>
    </citation>
    <scope>NUCLEOTIDE SEQUENCE</scope>
</reference>
<sequence>MIWPFTRLPASIARKGVCRGLWHCARAVGGVDRGCFEAEREELVAIHRPQIRTHPSRGLMDIMKARL</sequence>
<accession>A0AA88DVV0</accession>
<protein>
    <submittedName>
        <fullName evidence="1">Uncharacterized protein</fullName>
    </submittedName>
</protein>
<name>A0AA88DVV0_FICCA</name>
<evidence type="ECO:0000313" key="2">
    <source>
        <dbReference type="Proteomes" id="UP001187192"/>
    </source>
</evidence>
<organism evidence="1 2">
    <name type="scientific">Ficus carica</name>
    <name type="common">Common fig</name>
    <dbReference type="NCBI Taxonomy" id="3494"/>
    <lineage>
        <taxon>Eukaryota</taxon>
        <taxon>Viridiplantae</taxon>
        <taxon>Streptophyta</taxon>
        <taxon>Embryophyta</taxon>
        <taxon>Tracheophyta</taxon>
        <taxon>Spermatophyta</taxon>
        <taxon>Magnoliopsida</taxon>
        <taxon>eudicotyledons</taxon>
        <taxon>Gunneridae</taxon>
        <taxon>Pentapetalae</taxon>
        <taxon>rosids</taxon>
        <taxon>fabids</taxon>
        <taxon>Rosales</taxon>
        <taxon>Moraceae</taxon>
        <taxon>Ficeae</taxon>
        <taxon>Ficus</taxon>
    </lineage>
</organism>
<dbReference type="EMBL" id="BTGU01000122">
    <property type="protein sequence ID" value="GMN62080.1"/>
    <property type="molecule type" value="Genomic_DNA"/>
</dbReference>
<gene>
    <name evidence="1" type="ORF">TIFTF001_031174</name>
</gene>
<dbReference type="Proteomes" id="UP001187192">
    <property type="component" value="Unassembled WGS sequence"/>
</dbReference>
<comment type="caution">
    <text evidence="1">The sequence shown here is derived from an EMBL/GenBank/DDBJ whole genome shotgun (WGS) entry which is preliminary data.</text>
</comment>
<keyword evidence="2" id="KW-1185">Reference proteome</keyword>
<proteinExistence type="predicted"/>
<evidence type="ECO:0000313" key="1">
    <source>
        <dbReference type="EMBL" id="GMN62080.1"/>
    </source>
</evidence>
<dbReference type="AlphaFoldDB" id="A0AA88DVV0"/>